<reference evidence="1" key="2">
    <citation type="submission" date="2021-01" db="EMBL/GenBank/DDBJ databases">
        <authorList>
            <person name="Schikora-Tamarit M.A."/>
        </authorList>
    </citation>
    <scope>NUCLEOTIDE SEQUENCE</scope>
    <source>
        <strain evidence="1">CBS2887</strain>
    </source>
</reference>
<dbReference type="EMBL" id="JAEUBG010005756">
    <property type="protein sequence ID" value="KAH3672884.1"/>
    <property type="molecule type" value="Genomic_DNA"/>
</dbReference>
<sequence length="88" mass="9840">MTSMYQVEVNPWIATRPNDKIKTQTHKIFEILLISSSKRPVLTPDFVVFIACLVSIPVYTTQPMAVPEANTVLAHIVLSMVRPVDCPS</sequence>
<protein>
    <submittedName>
        <fullName evidence="1">Uncharacterized protein</fullName>
    </submittedName>
</protein>
<evidence type="ECO:0000313" key="2">
    <source>
        <dbReference type="Proteomes" id="UP000774326"/>
    </source>
</evidence>
<comment type="caution">
    <text evidence="1">The sequence shown here is derived from an EMBL/GenBank/DDBJ whole genome shotgun (WGS) entry which is preliminary data.</text>
</comment>
<dbReference type="AlphaFoldDB" id="A0A9P8PKC2"/>
<dbReference type="Proteomes" id="UP000774326">
    <property type="component" value="Unassembled WGS sequence"/>
</dbReference>
<proteinExistence type="predicted"/>
<keyword evidence="2" id="KW-1185">Reference proteome</keyword>
<evidence type="ECO:0000313" key="1">
    <source>
        <dbReference type="EMBL" id="KAH3672884.1"/>
    </source>
</evidence>
<organism evidence="1 2">
    <name type="scientific">Wickerhamomyces pijperi</name>
    <name type="common">Yeast</name>
    <name type="synonym">Pichia pijperi</name>
    <dbReference type="NCBI Taxonomy" id="599730"/>
    <lineage>
        <taxon>Eukaryota</taxon>
        <taxon>Fungi</taxon>
        <taxon>Dikarya</taxon>
        <taxon>Ascomycota</taxon>
        <taxon>Saccharomycotina</taxon>
        <taxon>Saccharomycetes</taxon>
        <taxon>Phaffomycetales</taxon>
        <taxon>Wickerhamomycetaceae</taxon>
        <taxon>Wickerhamomyces</taxon>
    </lineage>
</organism>
<name>A0A9P8PKC2_WICPI</name>
<accession>A0A9P8PKC2</accession>
<reference evidence="1" key="1">
    <citation type="journal article" date="2021" name="Open Biol.">
        <title>Shared evolutionary footprints suggest mitochondrial oxidative damage underlies multiple complex I losses in fungi.</title>
        <authorList>
            <person name="Schikora-Tamarit M.A."/>
            <person name="Marcet-Houben M."/>
            <person name="Nosek J."/>
            <person name="Gabaldon T."/>
        </authorList>
    </citation>
    <scope>NUCLEOTIDE SEQUENCE</scope>
    <source>
        <strain evidence="1">CBS2887</strain>
    </source>
</reference>
<gene>
    <name evidence="1" type="ORF">WICPIJ_009995</name>
</gene>